<name>A0AAV1XRP9_LUPLU</name>
<sequence length="92" mass="10386">MVLNEITENLQQGDEGRLAAEGRNKFPTPMAAREEIKHVGTNKPLSVEEGMRPQAPKGMEKMALGKVERSVRLLEETSKMEKGRREGHRVIF</sequence>
<gene>
    <name evidence="1" type="ORF">LLUT_LOCUS24820</name>
</gene>
<comment type="caution">
    <text evidence="1">The sequence shown here is derived from an EMBL/GenBank/DDBJ whole genome shotgun (WGS) entry which is preliminary data.</text>
</comment>
<dbReference type="EMBL" id="CAXHTB010000017">
    <property type="protein sequence ID" value="CAL0323760.1"/>
    <property type="molecule type" value="Genomic_DNA"/>
</dbReference>
<organism evidence="1 2">
    <name type="scientific">Lupinus luteus</name>
    <name type="common">European yellow lupine</name>
    <dbReference type="NCBI Taxonomy" id="3873"/>
    <lineage>
        <taxon>Eukaryota</taxon>
        <taxon>Viridiplantae</taxon>
        <taxon>Streptophyta</taxon>
        <taxon>Embryophyta</taxon>
        <taxon>Tracheophyta</taxon>
        <taxon>Spermatophyta</taxon>
        <taxon>Magnoliopsida</taxon>
        <taxon>eudicotyledons</taxon>
        <taxon>Gunneridae</taxon>
        <taxon>Pentapetalae</taxon>
        <taxon>rosids</taxon>
        <taxon>fabids</taxon>
        <taxon>Fabales</taxon>
        <taxon>Fabaceae</taxon>
        <taxon>Papilionoideae</taxon>
        <taxon>50 kb inversion clade</taxon>
        <taxon>genistoids sensu lato</taxon>
        <taxon>core genistoids</taxon>
        <taxon>Genisteae</taxon>
        <taxon>Lupinus</taxon>
    </lineage>
</organism>
<evidence type="ECO:0000313" key="1">
    <source>
        <dbReference type="EMBL" id="CAL0323760.1"/>
    </source>
</evidence>
<proteinExistence type="predicted"/>
<dbReference type="AlphaFoldDB" id="A0AAV1XRP9"/>
<accession>A0AAV1XRP9</accession>
<dbReference type="Proteomes" id="UP001497480">
    <property type="component" value="Unassembled WGS sequence"/>
</dbReference>
<protein>
    <submittedName>
        <fullName evidence="1">Uncharacterized protein</fullName>
    </submittedName>
</protein>
<reference evidence="1 2" key="1">
    <citation type="submission" date="2024-03" db="EMBL/GenBank/DDBJ databases">
        <authorList>
            <person name="Martinez-Hernandez J."/>
        </authorList>
    </citation>
    <scope>NUCLEOTIDE SEQUENCE [LARGE SCALE GENOMIC DNA]</scope>
</reference>
<evidence type="ECO:0000313" key="2">
    <source>
        <dbReference type="Proteomes" id="UP001497480"/>
    </source>
</evidence>
<keyword evidence="2" id="KW-1185">Reference proteome</keyword>